<dbReference type="EMBL" id="OB679485">
    <property type="protein sequence ID" value="CAD7236495.1"/>
    <property type="molecule type" value="Genomic_DNA"/>
</dbReference>
<organism evidence="1">
    <name type="scientific">Cyprideis torosa</name>
    <dbReference type="NCBI Taxonomy" id="163714"/>
    <lineage>
        <taxon>Eukaryota</taxon>
        <taxon>Metazoa</taxon>
        <taxon>Ecdysozoa</taxon>
        <taxon>Arthropoda</taxon>
        <taxon>Crustacea</taxon>
        <taxon>Oligostraca</taxon>
        <taxon>Ostracoda</taxon>
        <taxon>Podocopa</taxon>
        <taxon>Podocopida</taxon>
        <taxon>Cytherocopina</taxon>
        <taxon>Cytheroidea</taxon>
        <taxon>Cytherideidae</taxon>
        <taxon>Cyprideis</taxon>
    </lineage>
</organism>
<sequence length="142" mass="16776">DDVQYDRIRERSRSNLFYATVAKIKNICRFRNLLDVLDDRCSLTDENILKGIEDDIARPKHRIVEPAEQWNNGISSKSVERWALSAFPRGLCIIINIKDFKYDPTPDKSWCRRGSEKDLESLKELFSELYFRVRVHENPTKE</sequence>
<dbReference type="SUPFAM" id="SSF52129">
    <property type="entry name" value="Caspase-like"/>
    <property type="match status" value="1"/>
</dbReference>
<feature type="non-terminal residue" evidence="1">
    <location>
        <position position="1"/>
    </location>
</feature>
<gene>
    <name evidence="1" type="ORF">CTOB1V02_LOCUS14310</name>
</gene>
<feature type="non-terminal residue" evidence="1">
    <location>
        <position position="142"/>
    </location>
</feature>
<proteinExistence type="predicted"/>
<dbReference type="InterPro" id="IPR001309">
    <property type="entry name" value="Pept_C14_p20"/>
</dbReference>
<dbReference type="GO" id="GO:0004197">
    <property type="term" value="F:cysteine-type endopeptidase activity"/>
    <property type="evidence" value="ECO:0007669"/>
    <property type="project" value="InterPro"/>
</dbReference>
<evidence type="ECO:0000313" key="1">
    <source>
        <dbReference type="EMBL" id="CAD7236495.1"/>
    </source>
</evidence>
<dbReference type="PROSITE" id="PS50208">
    <property type="entry name" value="CASPASE_P20"/>
    <property type="match status" value="1"/>
</dbReference>
<dbReference type="OrthoDB" id="6044770at2759"/>
<dbReference type="InterPro" id="IPR029030">
    <property type="entry name" value="Caspase-like_dom_sf"/>
</dbReference>
<dbReference type="AlphaFoldDB" id="A0A7R8WX20"/>
<accession>A0A7R8WX20</accession>
<dbReference type="Pfam" id="PF00656">
    <property type="entry name" value="Peptidase_C14"/>
    <property type="match status" value="1"/>
</dbReference>
<dbReference type="GO" id="GO:0006508">
    <property type="term" value="P:proteolysis"/>
    <property type="evidence" value="ECO:0007669"/>
    <property type="project" value="InterPro"/>
</dbReference>
<protein>
    <submittedName>
        <fullName evidence="1">Uncharacterized protein</fullName>
    </submittedName>
</protein>
<name>A0A7R8WX20_9CRUS</name>
<dbReference type="InterPro" id="IPR011600">
    <property type="entry name" value="Pept_C14_caspase"/>
</dbReference>
<reference evidence="1" key="1">
    <citation type="submission" date="2020-11" db="EMBL/GenBank/DDBJ databases">
        <authorList>
            <person name="Tran Van P."/>
        </authorList>
    </citation>
    <scope>NUCLEOTIDE SEQUENCE</scope>
</reference>
<dbReference type="Gene3D" id="3.40.50.1460">
    <property type="match status" value="1"/>
</dbReference>